<dbReference type="InterPro" id="IPR029462">
    <property type="entry name" value="Rnk_N"/>
</dbReference>
<dbReference type="InterPro" id="IPR036953">
    <property type="entry name" value="GreA/GreB_C_sf"/>
</dbReference>
<keyword evidence="3" id="KW-0251">Elongation factor</keyword>
<dbReference type="Pfam" id="PF01272">
    <property type="entry name" value="GreA_GreB"/>
    <property type="match status" value="1"/>
</dbReference>
<dbReference type="GO" id="GO:0032784">
    <property type="term" value="P:regulation of DNA-templated transcription elongation"/>
    <property type="evidence" value="ECO:0007669"/>
    <property type="project" value="InterPro"/>
</dbReference>
<dbReference type="SUPFAM" id="SSF54534">
    <property type="entry name" value="FKBP-like"/>
    <property type="match status" value="1"/>
</dbReference>
<dbReference type="Gene3D" id="3.10.50.30">
    <property type="entry name" value="Transcription elongation factor, GreA/GreB, C-terminal domain"/>
    <property type="match status" value="1"/>
</dbReference>
<dbReference type="Gene3D" id="1.10.286.20">
    <property type="match status" value="1"/>
</dbReference>
<organism evidence="3 4">
    <name type="scientific">Candidatus Scalindua brodae</name>
    <dbReference type="NCBI Taxonomy" id="237368"/>
    <lineage>
        <taxon>Bacteria</taxon>
        <taxon>Pseudomonadati</taxon>
        <taxon>Planctomycetota</taxon>
        <taxon>Candidatus Brocadiia</taxon>
        <taxon>Candidatus Brocadiales</taxon>
        <taxon>Candidatus Scalinduaceae</taxon>
        <taxon>Candidatus Scalindua</taxon>
    </lineage>
</organism>
<dbReference type="PANTHER" id="PTHR30437:SF5">
    <property type="entry name" value="REGULATOR OF NUCLEOSIDE DIPHOSPHATE KINASE"/>
    <property type="match status" value="1"/>
</dbReference>
<dbReference type="Proteomes" id="UP000030652">
    <property type="component" value="Unassembled WGS sequence"/>
</dbReference>
<feature type="domain" description="Regulator of nucleoside diphosphate kinase N-terminal" evidence="2">
    <location>
        <begin position="82"/>
        <end position="125"/>
    </location>
</feature>
<evidence type="ECO:0000259" key="1">
    <source>
        <dbReference type="Pfam" id="PF01272"/>
    </source>
</evidence>
<dbReference type="InterPro" id="IPR023459">
    <property type="entry name" value="Tscrpt_elong_fac_GreA/B_fam"/>
</dbReference>
<dbReference type="AlphaFoldDB" id="A0A0B0EDS0"/>
<comment type="caution">
    <text evidence="3">The sequence shown here is derived from an EMBL/GenBank/DDBJ whole genome shotgun (WGS) entry which is preliminary data.</text>
</comment>
<reference evidence="3 4" key="1">
    <citation type="submission" date="2014-10" db="EMBL/GenBank/DDBJ databases">
        <title>Draft genome of anammox bacterium scalindua brodae, obtained using differential coverage binning of sequence data from two enrichment reactors.</title>
        <authorList>
            <person name="Speth D.R."/>
            <person name="Russ L."/>
            <person name="Kartal B."/>
            <person name="Op den Camp H.J."/>
            <person name="Dutilh B.E."/>
            <person name="Jetten M.S."/>
        </authorList>
    </citation>
    <scope>NUCLEOTIDE SEQUENCE [LARGE SCALE GENOMIC DNA]</scope>
    <source>
        <strain evidence="3">RU1</strain>
    </source>
</reference>
<protein>
    <submittedName>
        <fullName evidence="3">Transcription elongation factor</fullName>
    </submittedName>
</protein>
<dbReference type="Pfam" id="PF14760">
    <property type="entry name" value="Rnk_N"/>
    <property type="match status" value="1"/>
</dbReference>
<evidence type="ECO:0000313" key="3">
    <source>
        <dbReference type="EMBL" id="KHE90794.1"/>
    </source>
</evidence>
<dbReference type="eggNOG" id="COG0782">
    <property type="taxonomic scope" value="Bacteria"/>
</dbReference>
<keyword evidence="3" id="KW-0648">Protein biosynthesis</keyword>
<gene>
    <name evidence="3" type="ORF">SCABRO_03468</name>
</gene>
<accession>A0A0B0EDS0</accession>
<dbReference type="InterPro" id="IPR001437">
    <property type="entry name" value="Tscrpt_elong_fac_GreA/B_C"/>
</dbReference>
<dbReference type="NCBIfam" id="NF004396">
    <property type="entry name" value="PRK05753.1"/>
    <property type="match status" value="1"/>
</dbReference>
<feature type="domain" description="Transcription elongation factor GreA/GreB C-terminal" evidence="1">
    <location>
        <begin position="131"/>
        <end position="204"/>
    </location>
</feature>
<dbReference type="GO" id="GO:0070063">
    <property type="term" value="F:RNA polymerase binding"/>
    <property type="evidence" value="ECO:0007669"/>
    <property type="project" value="InterPro"/>
</dbReference>
<proteinExistence type="predicted"/>
<dbReference type="EMBL" id="JRYO01000240">
    <property type="protein sequence ID" value="KHE90794.1"/>
    <property type="molecule type" value="Genomic_DNA"/>
</dbReference>
<evidence type="ECO:0000259" key="2">
    <source>
        <dbReference type="Pfam" id="PF14760"/>
    </source>
</evidence>
<dbReference type="GO" id="GO:0003746">
    <property type="term" value="F:translation elongation factor activity"/>
    <property type="evidence" value="ECO:0007669"/>
    <property type="project" value="UniProtKB-KW"/>
</dbReference>
<dbReference type="GO" id="GO:0006354">
    <property type="term" value="P:DNA-templated transcription elongation"/>
    <property type="evidence" value="ECO:0007669"/>
    <property type="project" value="TreeGrafter"/>
</dbReference>
<dbReference type="GO" id="GO:0003677">
    <property type="term" value="F:DNA binding"/>
    <property type="evidence" value="ECO:0007669"/>
    <property type="project" value="InterPro"/>
</dbReference>
<dbReference type="PATRIC" id="fig|237368.3.peg.3739"/>
<sequence>MKFLLLTEESHFEEIVQRIQSGAKVIETDHPDKKKYLKQKIMIVDVDGSSGITNNRVGLHLSIRCNNNLDFTVRGSKKMKKRTIYISSFDKERLVTLIEKSDNANNNDKKYLKELEKELNRSKIVEQNKMPQDVITMNSKVRLKELDSGEEITYVLVFPEAANIDENKISILAPIGTALIGYRVGDIIEWEVPAGLRRLKVEELLYQPEAAGDYHL</sequence>
<evidence type="ECO:0000313" key="4">
    <source>
        <dbReference type="Proteomes" id="UP000030652"/>
    </source>
</evidence>
<name>A0A0B0EDS0_9BACT</name>
<dbReference type="FunFam" id="3.10.50.30:FF:000002">
    <property type="entry name" value="Regulator of nucleoside diphosphate kinase"/>
    <property type="match status" value="1"/>
</dbReference>
<dbReference type="PANTHER" id="PTHR30437">
    <property type="entry name" value="TRANSCRIPTION ELONGATION FACTOR GREA"/>
    <property type="match status" value="1"/>
</dbReference>